<dbReference type="AlphaFoldDB" id="A0A0A9C044"/>
<keyword evidence="1" id="KW-1133">Transmembrane helix</keyword>
<reference evidence="2" key="1">
    <citation type="submission" date="2014-09" db="EMBL/GenBank/DDBJ databases">
        <authorList>
            <person name="Magalhaes I.L.F."/>
            <person name="Oliveira U."/>
            <person name="Santos F.R."/>
            <person name="Vidigal T.H.D.A."/>
            <person name="Brescovit A.D."/>
            <person name="Santos A.J."/>
        </authorList>
    </citation>
    <scope>NUCLEOTIDE SEQUENCE</scope>
    <source>
        <tissue evidence="2">Shoot tissue taken approximately 20 cm above the soil surface</tissue>
    </source>
</reference>
<keyword evidence="1" id="KW-0812">Transmembrane</keyword>
<keyword evidence="1" id="KW-0472">Membrane</keyword>
<feature type="transmembrane region" description="Helical" evidence="1">
    <location>
        <begin position="240"/>
        <end position="261"/>
    </location>
</feature>
<protein>
    <submittedName>
        <fullName evidence="2">Uncharacterized protein</fullName>
    </submittedName>
</protein>
<reference evidence="2" key="2">
    <citation type="journal article" date="2015" name="Data Brief">
        <title>Shoot transcriptome of the giant reed, Arundo donax.</title>
        <authorList>
            <person name="Barrero R.A."/>
            <person name="Guerrero F.D."/>
            <person name="Moolhuijzen P."/>
            <person name="Goolsby J.A."/>
            <person name="Tidwell J."/>
            <person name="Bellgard S.E."/>
            <person name="Bellgard M.I."/>
        </authorList>
    </citation>
    <scope>NUCLEOTIDE SEQUENCE</scope>
    <source>
        <tissue evidence="2">Shoot tissue taken approximately 20 cm above the soil surface</tissue>
    </source>
</reference>
<evidence type="ECO:0000313" key="2">
    <source>
        <dbReference type="EMBL" id="JAD67833.1"/>
    </source>
</evidence>
<sequence length="309" mass="35353">MLHRNKNIIHTLSPGQHIARQQTINNATPVRLTRRDTRSKFKTPFFLGDYQLLEQRITDPKLTQRYNCCRTRVTKIKQANIFSRQRLLTIRLQNGCGLCTSVGLICRHTFIGCFRSFFRFFWSLNCIRLLPSSLNSAIWYLSIPILLSCDRGTPPPEGPPLRRCLPHLHCLKFLIHLSPVLTLFSKHLLPRASFSKRVKCPGFRLNLKLLHFRLLLPPVLPFCSKDLTWAGCSERVRRPAFWSFLSLLLFLLFFLLLPLSISAIGNWQCPLLQIQTGPASTVSPTIAHLLPPSAPRISVRTTIPAETPN</sequence>
<organism evidence="2">
    <name type="scientific">Arundo donax</name>
    <name type="common">Giant reed</name>
    <name type="synonym">Donax arundinaceus</name>
    <dbReference type="NCBI Taxonomy" id="35708"/>
    <lineage>
        <taxon>Eukaryota</taxon>
        <taxon>Viridiplantae</taxon>
        <taxon>Streptophyta</taxon>
        <taxon>Embryophyta</taxon>
        <taxon>Tracheophyta</taxon>
        <taxon>Spermatophyta</taxon>
        <taxon>Magnoliopsida</taxon>
        <taxon>Liliopsida</taxon>
        <taxon>Poales</taxon>
        <taxon>Poaceae</taxon>
        <taxon>PACMAD clade</taxon>
        <taxon>Arundinoideae</taxon>
        <taxon>Arundineae</taxon>
        <taxon>Arundo</taxon>
    </lineage>
</organism>
<dbReference type="EMBL" id="GBRH01230062">
    <property type="protein sequence ID" value="JAD67833.1"/>
    <property type="molecule type" value="Transcribed_RNA"/>
</dbReference>
<name>A0A0A9C044_ARUDO</name>
<accession>A0A0A9C044</accession>
<proteinExistence type="predicted"/>
<evidence type="ECO:0000256" key="1">
    <source>
        <dbReference type="SAM" id="Phobius"/>
    </source>
</evidence>